<dbReference type="GO" id="GO:0015085">
    <property type="term" value="F:calcium ion transmembrane transporter activity"/>
    <property type="evidence" value="ECO:0007669"/>
    <property type="project" value="TreeGrafter"/>
</dbReference>
<proteinExistence type="inferred from homology"/>
<evidence type="ECO:0000256" key="7">
    <source>
        <dbReference type="SAM" id="MobiDB-lite"/>
    </source>
</evidence>
<dbReference type="GO" id="GO:0005794">
    <property type="term" value="C:Golgi apparatus"/>
    <property type="evidence" value="ECO:0007669"/>
    <property type="project" value="TreeGrafter"/>
</dbReference>
<dbReference type="GO" id="GO:0005384">
    <property type="term" value="F:manganese ion transmembrane transporter activity"/>
    <property type="evidence" value="ECO:0007669"/>
    <property type="project" value="TreeGrafter"/>
</dbReference>
<feature type="compositionally biased region" description="Basic and acidic residues" evidence="7">
    <location>
        <begin position="133"/>
        <end position="142"/>
    </location>
</feature>
<organism evidence="8">
    <name type="scientific">Spumella elongata</name>
    <dbReference type="NCBI Taxonomy" id="89044"/>
    <lineage>
        <taxon>Eukaryota</taxon>
        <taxon>Sar</taxon>
        <taxon>Stramenopiles</taxon>
        <taxon>Ochrophyta</taxon>
        <taxon>Chrysophyceae</taxon>
        <taxon>Chromulinales</taxon>
        <taxon>Chromulinaceae</taxon>
        <taxon>Spumella</taxon>
    </lineage>
</organism>
<protein>
    <recommendedName>
        <fullName evidence="6">GDT1 family protein</fullName>
    </recommendedName>
</protein>
<comment type="subcellular location">
    <subcellularLocation>
        <location evidence="1 6">Membrane</location>
        <topology evidence="1 6">Multi-pass membrane protein</topology>
    </subcellularLocation>
</comment>
<evidence type="ECO:0000256" key="2">
    <source>
        <dbReference type="ARBA" id="ARBA00009190"/>
    </source>
</evidence>
<dbReference type="Pfam" id="PF01169">
    <property type="entry name" value="GDT1"/>
    <property type="match status" value="2"/>
</dbReference>
<evidence type="ECO:0000256" key="1">
    <source>
        <dbReference type="ARBA" id="ARBA00004141"/>
    </source>
</evidence>
<dbReference type="PANTHER" id="PTHR12608:SF1">
    <property type="entry name" value="TRANSMEMBRANE PROTEIN 165"/>
    <property type="match status" value="1"/>
</dbReference>
<evidence type="ECO:0000256" key="6">
    <source>
        <dbReference type="RuleBase" id="RU365102"/>
    </source>
</evidence>
<dbReference type="GO" id="GO:0016020">
    <property type="term" value="C:membrane"/>
    <property type="evidence" value="ECO:0007669"/>
    <property type="project" value="UniProtKB-SubCell"/>
</dbReference>
<keyword evidence="3 6" id="KW-0812">Transmembrane</keyword>
<feature type="region of interest" description="Disordered" evidence="7">
    <location>
        <begin position="123"/>
        <end position="168"/>
    </location>
</feature>
<evidence type="ECO:0000256" key="3">
    <source>
        <dbReference type="ARBA" id="ARBA00022692"/>
    </source>
</evidence>
<dbReference type="GO" id="GO:0032468">
    <property type="term" value="P:Golgi calcium ion homeostasis"/>
    <property type="evidence" value="ECO:0007669"/>
    <property type="project" value="TreeGrafter"/>
</dbReference>
<gene>
    <name evidence="8" type="ORF">SELO1098_LOCUS28106</name>
</gene>
<keyword evidence="5 6" id="KW-0472">Membrane</keyword>
<name>A0A7S3HLT5_9STRA</name>
<dbReference type="PANTHER" id="PTHR12608">
    <property type="entry name" value="TRANSMEMBRANE PROTEIN HTP-1 RELATED"/>
    <property type="match status" value="1"/>
</dbReference>
<dbReference type="AlphaFoldDB" id="A0A7S3HLT5"/>
<reference evidence="8" key="1">
    <citation type="submission" date="2021-01" db="EMBL/GenBank/DDBJ databases">
        <authorList>
            <person name="Corre E."/>
            <person name="Pelletier E."/>
            <person name="Niang G."/>
            <person name="Scheremetjew M."/>
            <person name="Finn R."/>
            <person name="Kale V."/>
            <person name="Holt S."/>
            <person name="Cochrane G."/>
            <person name="Meng A."/>
            <person name="Brown T."/>
            <person name="Cohen L."/>
        </authorList>
    </citation>
    <scope>NUCLEOTIDE SEQUENCE</scope>
    <source>
        <strain evidence="8">CCAP 955/1</strain>
    </source>
</reference>
<feature type="transmembrane region" description="Helical" evidence="6">
    <location>
        <begin position="63"/>
        <end position="88"/>
    </location>
</feature>
<keyword evidence="4 6" id="KW-1133">Transmembrane helix</keyword>
<dbReference type="GO" id="GO:0032472">
    <property type="term" value="P:Golgi calcium ion transport"/>
    <property type="evidence" value="ECO:0007669"/>
    <property type="project" value="TreeGrafter"/>
</dbReference>
<feature type="transmembrane region" description="Helical" evidence="6">
    <location>
        <begin position="248"/>
        <end position="267"/>
    </location>
</feature>
<dbReference type="InterPro" id="IPR001727">
    <property type="entry name" value="GDT1-like"/>
</dbReference>
<feature type="transmembrane region" description="Helical" evidence="6">
    <location>
        <begin position="94"/>
        <end position="112"/>
    </location>
</feature>
<evidence type="ECO:0000256" key="4">
    <source>
        <dbReference type="ARBA" id="ARBA00022989"/>
    </source>
</evidence>
<sequence>MDAAQAAAVLPVLVDPAAVAGLTAVTNNFVAATMNSLFMILVTEIGDKTFFIAAILAMRHGRLVVYAGAMGALALMHLISSLMGFALPSLLPRAYTHFASAILFLYFGYKLLRDAYEMDGVGPSEELQEVEEELRKTKGDGKEQEEDGEECDATNGSGGEGDLEKGNTGVSKLPDQNLAAENLKVFTQAFTLTFLAEWGDRSQIATVALAASKNPFGVVLGGLIGHAFCTGLAVIGGKMLAAKISERTVAIIGGILFLIFGVTSIFFGPEDF</sequence>
<accession>A0A7S3HLT5</accession>
<comment type="caution">
    <text evidence="6">Lacks conserved residue(s) required for the propagation of feature annotation.</text>
</comment>
<evidence type="ECO:0000256" key="5">
    <source>
        <dbReference type="ARBA" id="ARBA00023136"/>
    </source>
</evidence>
<comment type="similarity">
    <text evidence="2 6">Belongs to the GDT1 family.</text>
</comment>
<evidence type="ECO:0000313" key="8">
    <source>
        <dbReference type="EMBL" id="CAE0299252.1"/>
    </source>
</evidence>
<feature type="compositionally biased region" description="Acidic residues" evidence="7">
    <location>
        <begin position="143"/>
        <end position="152"/>
    </location>
</feature>
<dbReference type="EMBL" id="HBIC01054708">
    <property type="protein sequence ID" value="CAE0299252.1"/>
    <property type="molecule type" value="Transcribed_RNA"/>
</dbReference>
<dbReference type="PROSITE" id="PS01214">
    <property type="entry name" value="UPF0016"/>
    <property type="match status" value="1"/>
</dbReference>
<dbReference type="InterPro" id="IPR049555">
    <property type="entry name" value="GDT1-like_CS"/>
</dbReference>